<dbReference type="Gene3D" id="3.40.1090.10">
    <property type="entry name" value="Cytosolic phospholipase A2 catalytic domain"/>
    <property type="match status" value="1"/>
</dbReference>
<evidence type="ECO:0000313" key="7">
    <source>
        <dbReference type="Proteomes" id="UP001331761"/>
    </source>
</evidence>
<evidence type="ECO:0000256" key="3">
    <source>
        <dbReference type="ARBA" id="ARBA00023098"/>
    </source>
</evidence>
<dbReference type="Pfam" id="PF01734">
    <property type="entry name" value="Patatin"/>
    <property type="match status" value="1"/>
</dbReference>
<dbReference type="InterPro" id="IPR016035">
    <property type="entry name" value="Acyl_Trfase/lysoPLipase"/>
</dbReference>
<dbReference type="PANTHER" id="PTHR24185:SF1">
    <property type="entry name" value="CALCIUM-INDEPENDENT PHOSPHOLIPASE A2-GAMMA"/>
    <property type="match status" value="1"/>
</dbReference>
<dbReference type="GO" id="GO:0019369">
    <property type="term" value="P:arachidonate metabolic process"/>
    <property type="evidence" value="ECO:0007669"/>
    <property type="project" value="TreeGrafter"/>
</dbReference>
<name>A0AAN8FTY3_TRICO</name>
<gene>
    <name evidence="6" type="ORF">GCK32_012403</name>
</gene>
<comment type="caution">
    <text evidence="4">Lacks conserved residue(s) required for the propagation of feature annotation.</text>
</comment>
<evidence type="ECO:0000256" key="1">
    <source>
        <dbReference type="ARBA" id="ARBA00022801"/>
    </source>
</evidence>
<sequence length="103" mass="11328">MSILKEVIGEDLTIIETSKSPVPRLSIVAAIVNSPVIQPYIFRNYEAPAGRDSHYRGSTGHCLWKAIQASAAAPLYFEEVKVDQYLLQDGGIYTSVKSHTSMS</sequence>
<evidence type="ECO:0000256" key="4">
    <source>
        <dbReference type="PROSITE-ProRule" id="PRU01161"/>
    </source>
</evidence>
<feature type="domain" description="PNPLA" evidence="5">
    <location>
        <begin position="1"/>
        <end position="102"/>
    </location>
</feature>
<keyword evidence="1" id="KW-0378">Hydrolase</keyword>
<keyword evidence="2" id="KW-0442">Lipid degradation</keyword>
<keyword evidence="7" id="KW-1185">Reference proteome</keyword>
<dbReference type="SUPFAM" id="SSF52151">
    <property type="entry name" value="FabD/lysophospholipase-like"/>
    <property type="match status" value="1"/>
</dbReference>
<comment type="caution">
    <text evidence="6">The sequence shown here is derived from an EMBL/GenBank/DDBJ whole genome shotgun (WGS) entry which is preliminary data.</text>
</comment>
<dbReference type="GO" id="GO:0016020">
    <property type="term" value="C:membrane"/>
    <property type="evidence" value="ECO:0007669"/>
    <property type="project" value="TreeGrafter"/>
</dbReference>
<evidence type="ECO:0000256" key="2">
    <source>
        <dbReference type="ARBA" id="ARBA00022963"/>
    </source>
</evidence>
<proteinExistence type="predicted"/>
<dbReference type="Proteomes" id="UP001331761">
    <property type="component" value="Unassembled WGS sequence"/>
</dbReference>
<accession>A0AAN8FTY3</accession>
<dbReference type="GO" id="GO:0047499">
    <property type="term" value="F:calcium-independent phospholipase A2 activity"/>
    <property type="evidence" value="ECO:0007669"/>
    <property type="project" value="TreeGrafter"/>
</dbReference>
<dbReference type="AlphaFoldDB" id="A0AAN8FTY3"/>
<dbReference type="InterPro" id="IPR002641">
    <property type="entry name" value="PNPLA_dom"/>
</dbReference>
<feature type="short sequence motif" description="DGA/G" evidence="4">
    <location>
        <begin position="89"/>
        <end position="91"/>
    </location>
</feature>
<evidence type="ECO:0000259" key="5">
    <source>
        <dbReference type="PROSITE" id="PS51635"/>
    </source>
</evidence>
<evidence type="ECO:0000313" key="6">
    <source>
        <dbReference type="EMBL" id="KAK5976780.1"/>
    </source>
</evidence>
<dbReference type="GO" id="GO:0016042">
    <property type="term" value="P:lipid catabolic process"/>
    <property type="evidence" value="ECO:0007669"/>
    <property type="project" value="UniProtKB-KW"/>
</dbReference>
<dbReference type="EMBL" id="WIXE01011390">
    <property type="protein sequence ID" value="KAK5976780.1"/>
    <property type="molecule type" value="Genomic_DNA"/>
</dbReference>
<keyword evidence="3" id="KW-0443">Lipid metabolism</keyword>
<protein>
    <recommendedName>
        <fullName evidence="5">PNPLA domain-containing protein</fullName>
    </recommendedName>
</protein>
<organism evidence="6 7">
    <name type="scientific">Trichostrongylus colubriformis</name>
    <name type="common">Black scour worm</name>
    <dbReference type="NCBI Taxonomy" id="6319"/>
    <lineage>
        <taxon>Eukaryota</taxon>
        <taxon>Metazoa</taxon>
        <taxon>Ecdysozoa</taxon>
        <taxon>Nematoda</taxon>
        <taxon>Chromadorea</taxon>
        <taxon>Rhabditida</taxon>
        <taxon>Rhabditina</taxon>
        <taxon>Rhabditomorpha</taxon>
        <taxon>Strongyloidea</taxon>
        <taxon>Trichostrongylidae</taxon>
        <taxon>Trichostrongylus</taxon>
    </lineage>
</organism>
<dbReference type="PROSITE" id="PS51635">
    <property type="entry name" value="PNPLA"/>
    <property type="match status" value="1"/>
</dbReference>
<reference evidence="6 7" key="1">
    <citation type="submission" date="2019-10" db="EMBL/GenBank/DDBJ databases">
        <title>Assembly and Annotation for the nematode Trichostrongylus colubriformis.</title>
        <authorList>
            <person name="Martin J."/>
        </authorList>
    </citation>
    <scope>NUCLEOTIDE SEQUENCE [LARGE SCALE GENOMIC DNA]</scope>
    <source>
        <strain evidence="6">G859</strain>
        <tissue evidence="6">Whole worm</tissue>
    </source>
</reference>
<dbReference type="PANTHER" id="PTHR24185">
    <property type="entry name" value="CALCIUM-INDEPENDENT PHOSPHOLIPASE A2-GAMMA"/>
    <property type="match status" value="1"/>
</dbReference>